<proteinExistence type="predicted"/>
<organism evidence="3 4">
    <name type="scientific">Alteriqipengyuania lutimaris</name>
    <dbReference type="NCBI Taxonomy" id="1538146"/>
    <lineage>
        <taxon>Bacteria</taxon>
        <taxon>Pseudomonadati</taxon>
        <taxon>Pseudomonadota</taxon>
        <taxon>Alphaproteobacteria</taxon>
        <taxon>Sphingomonadales</taxon>
        <taxon>Erythrobacteraceae</taxon>
        <taxon>Alteriqipengyuania</taxon>
    </lineage>
</organism>
<accession>A0A395LQR2</accession>
<dbReference type="EMBL" id="QRBB01000001">
    <property type="protein sequence ID" value="RDS77010.1"/>
    <property type="molecule type" value="Genomic_DNA"/>
</dbReference>
<dbReference type="Pfam" id="PF05065">
    <property type="entry name" value="Phage_capsid"/>
    <property type="match status" value="1"/>
</dbReference>
<dbReference type="InterPro" id="IPR054612">
    <property type="entry name" value="Phage_capsid-like_C"/>
</dbReference>
<evidence type="ECO:0000313" key="4">
    <source>
        <dbReference type="Proteomes" id="UP000254101"/>
    </source>
</evidence>
<gene>
    <name evidence="3" type="ORF">DL238_04890</name>
</gene>
<evidence type="ECO:0000259" key="2">
    <source>
        <dbReference type="Pfam" id="PF05065"/>
    </source>
</evidence>
<keyword evidence="4" id="KW-1185">Reference proteome</keyword>
<reference evidence="3 4" key="1">
    <citation type="submission" date="2018-07" db="EMBL/GenBank/DDBJ databases">
        <title>Erythrobacter nanhaiensis sp. nov., a novel member of the genus Erythrobacter isolated from the South China Sea.</title>
        <authorList>
            <person name="Chen X."/>
            <person name="Liu J."/>
        </authorList>
    </citation>
    <scope>NUCLEOTIDE SEQUENCE [LARGE SCALE GENOMIC DNA]</scope>
    <source>
        <strain evidence="3 4">S-5</strain>
    </source>
</reference>
<dbReference type="InterPro" id="IPR024455">
    <property type="entry name" value="Phage_capsid"/>
</dbReference>
<feature type="domain" description="Phage capsid-like C-terminal" evidence="2">
    <location>
        <begin position="133"/>
        <end position="396"/>
    </location>
</feature>
<dbReference type="OrthoDB" id="637859at2"/>
<dbReference type="SUPFAM" id="SSF56563">
    <property type="entry name" value="Major capsid protein gp5"/>
    <property type="match status" value="1"/>
</dbReference>
<sequence length="405" mass="43262">MTTETKSVAELATELKGAFETKLDEVKAFAEDALGKAQANESLTASQKEQIDGALTEMNELKSAFSELEQKMTRGGSRDEAPKTPGQAFVESAEFKAAFPNGAQQGRSVSVETKAITSLTTDADGSAGDLVRAERVQAAYPNLPDRRLTIRGLVAAGQTSASSIEYVQETGFTNNAGMTAEGAAKPESSLKFDLKQAPVRKIAHWMKASAEILSDAPALRSMIDSRLRYGLAFVEDVQLLKGDGTGQNLLGIKPQAADYAAPDGFTGPDPLTKIDILRIAQLQVALAEYPADGQVLHPIDWAEIELTKDGEGRYIIGNPQGTAAPTLWGLPVVPTQAQTVGEFTVGAWGTAAQLFDRMQSQVVASTENQDDFIKNMVTILAEERLAFTVYRTDAFVDGAFPAPAA</sequence>
<dbReference type="Gene3D" id="3.30.2400.10">
    <property type="entry name" value="Major capsid protein gp5"/>
    <property type="match status" value="1"/>
</dbReference>
<protein>
    <submittedName>
        <fullName evidence="3">Phage major capsid protein</fullName>
    </submittedName>
</protein>
<evidence type="ECO:0000256" key="1">
    <source>
        <dbReference type="ARBA" id="ARBA00004328"/>
    </source>
</evidence>
<dbReference type="AlphaFoldDB" id="A0A395LQR2"/>
<name>A0A395LQR2_9SPHN</name>
<dbReference type="RefSeq" id="WP_115491233.1">
    <property type="nucleotide sequence ID" value="NZ_JACHWW010000001.1"/>
</dbReference>
<comment type="caution">
    <text evidence="3">The sequence shown here is derived from an EMBL/GenBank/DDBJ whole genome shotgun (WGS) entry which is preliminary data.</text>
</comment>
<dbReference type="NCBIfam" id="TIGR01554">
    <property type="entry name" value="major_cap_HK97"/>
    <property type="match status" value="1"/>
</dbReference>
<dbReference type="Gene3D" id="3.30.2320.10">
    <property type="entry name" value="hypothetical protein PF0899 domain"/>
    <property type="match status" value="1"/>
</dbReference>
<evidence type="ECO:0000313" key="3">
    <source>
        <dbReference type="EMBL" id="RDS77010.1"/>
    </source>
</evidence>
<comment type="subcellular location">
    <subcellularLocation>
        <location evidence="1">Virion</location>
    </subcellularLocation>
</comment>
<dbReference type="Proteomes" id="UP000254101">
    <property type="component" value="Unassembled WGS sequence"/>
</dbReference>